<evidence type="ECO:0000313" key="2">
    <source>
        <dbReference type="EMBL" id="KAF4448485.1"/>
    </source>
</evidence>
<comment type="caution">
    <text evidence="2">The sequence shown here is derived from an EMBL/GenBank/DDBJ whole genome shotgun (WGS) entry which is preliminary data.</text>
</comment>
<sequence length="124" mass="13837">MTAANVYAQQQSQYNTYTYDEDDSAQRTSPTASMDRYPLPSTSTESTSIDIATGDTKSHRGSSSTQTREECASTRKAAKLEITEKVKTHSSRVKPAPQSQSLKTPTPEPDEEHDEYSRGTWKRN</sequence>
<proteinExistence type="predicted"/>
<accession>A0A8H4NUS2</accession>
<dbReference type="AlphaFoldDB" id="A0A8H4NUS2"/>
<dbReference type="EMBL" id="JAADJG010000335">
    <property type="protein sequence ID" value="KAF4448485.1"/>
    <property type="molecule type" value="Genomic_DNA"/>
</dbReference>
<reference evidence="2" key="1">
    <citation type="submission" date="2020-01" db="EMBL/GenBank/DDBJ databases">
        <title>Identification and distribution of gene clusters putatively required for synthesis of sphingolipid metabolism inhibitors in phylogenetically diverse species of the filamentous fungus Fusarium.</title>
        <authorList>
            <person name="Kim H.-S."/>
            <person name="Busman M."/>
            <person name="Brown D.W."/>
            <person name="Divon H."/>
            <person name="Uhlig S."/>
            <person name="Proctor R.H."/>
        </authorList>
    </citation>
    <scope>NUCLEOTIDE SEQUENCE</scope>
    <source>
        <strain evidence="2">NRRL 53441</strain>
    </source>
</reference>
<evidence type="ECO:0000313" key="3">
    <source>
        <dbReference type="Proteomes" id="UP000605986"/>
    </source>
</evidence>
<keyword evidence="3" id="KW-1185">Reference proteome</keyword>
<feature type="compositionally biased region" description="Polar residues" evidence="1">
    <location>
        <begin position="7"/>
        <end position="18"/>
    </location>
</feature>
<feature type="compositionally biased region" description="Basic and acidic residues" evidence="1">
    <location>
        <begin position="67"/>
        <end position="87"/>
    </location>
</feature>
<protein>
    <submittedName>
        <fullName evidence="2">Transcription factor atf21</fullName>
    </submittedName>
</protein>
<dbReference type="Proteomes" id="UP000605986">
    <property type="component" value="Unassembled WGS sequence"/>
</dbReference>
<evidence type="ECO:0000256" key="1">
    <source>
        <dbReference type="SAM" id="MobiDB-lite"/>
    </source>
</evidence>
<gene>
    <name evidence="2" type="ORF">F53441_8125</name>
</gene>
<feature type="region of interest" description="Disordered" evidence="1">
    <location>
        <begin position="1"/>
        <end position="124"/>
    </location>
</feature>
<feature type="compositionally biased region" description="Polar residues" evidence="1">
    <location>
        <begin position="40"/>
        <end position="50"/>
    </location>
</feature>
<name>A0A8H4NUS2_9HYPO</name>
<organism evidence="2 3">
    <name type="scientific">Fusarium austroafricanum</name>
    <dbReference type="NCBI Taxonomy" id="2364996"/>
    <lineage>
        <taxon>Eukaryota</taxon>
        <taxon>Fungi</taxon>
        <taxon>Dikarya</taxon>
        <taxon>Ascomycota</taxon>
        <taxon>Pezizomycotina</taxon>
        <taxon>Sordariomycetes</taxon>
        <taxon>Hypocreomycetidae</taxon>
        <taxon>Hypocreales</taxon>
        <taxon>Nectriaceae</taxon>
        <taxon>Fusarium</taxon>
        <taxon>Fusarium concolor species complex</taxon>
    </lineage>
</organism>